<dbReference type="AlphaFoldDB" id="A0A1A8XL89"/>
<dbReference type="Proteomes" id="UP000199169">
    <property type="component" value="Unassembled WGS sequence"/>
</dbReference>
<gene>
    <name evidence="2" type="ORF">ACCAA_20210</name>
</gene>
<dbReference type="InterPro" id="IPR038740">
    <property type="entry name" value="BioF2-like_GNAT_dom"/>
</dbReference>
<name>A0A1A8XL89_9PROT</name>
<evidence type="ECO:0000313" key="2">
    <source>
        <dbReference type="EMBL" id="SBT05177.1"/>
    </source>
</evidence>
<feature type="domain" description="BioF2-like acetyltransferase" evidence="1">
    <location>
        <begin position="526"/>
        <end position="663"/>
    </location>
</feature>
<accession>A0A1A8XL89</accession>
<feature type="domain" description="BioF2-like acetyltransferase" evidence="1">
    <location>
        <begin position="158"/>
        <end position="301"/>
    </location>
</feature>
<reference evidence="3" key="1">
    <citation type="submission" date="2016-06" db="EMBL/GenBank/DDBJ databases">
        <authorList>
            <person name="McIlroy S.J."/>
            <person name="Karst S.M."/>
            <person name="Albertsen M."/>
        </authorList>
    </citation>
    <scope>NUCLEOTIDE SEQUENCE [LARGE SCALE GENOMIC DNA]</scope>
</reference>
<dbReference type="InterPro" id="IPR016181">
    <property type="entry name" value="Acyl_CoA_acyltransferase"/>
</dbReference>
<evidence type="ECO:0000313" key="3">
    <source>
        <dbReference type="Proteomes" id="UP000199169"/>
    </source>
</evidence>
<evidence type="ECO:0000259" key="1">
    <source>
        <dbReference type="Pfam" id="PF13480"/>
    </source>
</evidence>
<keyword evidence="3" id="KW-1185">Reference proteome</keyword>
<dbReference type="Pfam" id="PF13480">
    <property type="entry name" value="Acetyltransf_6"/>
    <property type="match status" value="2"/>
</dbReference>
<organism evidence="2 3">
    <name type="scientific">Candidatus Accumulibacter aalborgensis</name>
    <dbReference type="NCBI Taxonomy" id="1860102"/>
    <lineage>
        <taxon>Bacteria</taxon>
        <taxon>Pseudomonadati</taxon>
        <taxon>Pseudomonadota</taxon>
        <taxon>Betaproteobacteria</taxon>
        <taxon>Candidatus Accumulibacter</taxon>
    </lineage>
</organism>
<dbReference type="STRING" id="1860102.ACCAA_20210"/>
<dbReference type="EMBL" id="FLQX01000094">
    <property type="protein sequence ID" value="SBT05177.1"/>
    <property type="molecule type" value="Genomic_DNA"/>
</dbReference>
<dbReference type="SUPFAM" id="SSF55729">
    <property type="entry name" value="Acyl-CoA N-acyltransferases (Nat)"/>
    <property type="match status" value="1"/>
</dbReference>
<dbReference type="RefSeq" id="WP_186406401.1">
    <property type="nucleotide sequence ID" value="NZ_FLQX01000094.1"/>
</dbReference>
<sequence length="742" mass="83732">MGWEIHGAKAAFAEFAEDWDRLNARLCGRHPFFDSRFVGPLLDHFGDGRERLCIHRTVDGISGALILGPSGLGKWSSFCPSQVQAIPVLLEEACLLETLLAALPGLGWTLELYAVDPRYAPDFWRLSVPQIVIAHACSIGIEPTGEFTAYWRERPKNLAKNIGRYFRRAETEFSAPCLSTVVNPDDMDAAITRYGVLETSGWKGRAGTAIASDNEQGVFYSAVLLRFALTGQAAIYELHIGSHLASSRLVLSNDRMIIILKTAYDETLARFAPGRLLLFRLIEEQFALPSRKTIDFYTNATRDQKEWSTFGYTIRSHQIFRSPLYAAVFSLLKAFRQNFRDFKTSRRASSLDPLPVSVNRYESIEALTAGQYDLGEFSANQSLEASVDWLELLEKQVYADDPGVRYYVVAERQFPQVILPVRLTKKGPVRSIESLSNYYTSLYAPLVGHDGDLVDLKDLLATAGQDHGDAHVMRFTPMDPDSSTYKALLSGLRANDWIPFQFFAFGNWFLKVDGTWQDYLKKRSANLRSSIRRRCKAFAADGGTLDIVTTLEQIEEAIVDFQGIYAASWKKPEPYPEFVPSLIRQLAARGMLRLGFARLNKRTIAAQLWIVDRNKASIYKVAYDEAFASYAPGTVLTVYLMQHVIEQDHVAEVDFLIGDDGYKATWMSDRRERWGIVAYNPRTIIGFALLVNELTRVAVKAVVKRIRRTLWQVLSISRRQEVRSGSVKRTVSHRPSGDKYTG</sequence>
<proteinExistence type="predicted"/>
<protein>
    <recommendedName>
        <fullName evidence="1">BioF2-like acetyltransferase domain-containing protein</fullName>
    </recommendedName>
</protein>
<dbReference type="Gene3D" id="3.40.630.30">
    <property type="match status" value="1"/>
</dbReference>